<dbReference type="Gene3D" id="1.25.10.10">
    <property type="entry name" value="Leucine-rich Repeat Variant"/>
    <property type="match status" value="2"/>
</dbReference>
<dbReference type="OrthoDB" id="17907at2759"/>
<feature type="domain" description="Proteasome activator complex subunit 4 C-terminal" evidence="9">
    <location>
        <begin position="2286"/>
        <end position="2368"/>
    </location>
</feature>
<evidence type="ECO:0000256" key="2">
    <source>
        <dbReference type="ARBA" id="ARBA00004496"/>
    </source>
</evidence>
<feature type="domain" description="Proteasome activator Blm10 middle HEAT repeats region" evidence="10">
    <location>
        <begin position="1147"/>
        <end position="1346"/>
    </location>
</feature>
<dbReference type="Proteomes" id="UP000663882">
    <property type="component" value="Unassembled WGS sequence"/>
</dbReference>
<reference evidence="12" key="1">
    <citation type="submission" date="2021-02" db="EMBL/GenBank/DDBJ databases">
        <authorList>
            <person name="Nowell W R."/>
        </authorList>
    </citation>
    <scope>NUCLEOTIDE SEQUENCE</scope>
</reference>
<evidence type="ECO:0000313" key="13">
    <source>
        <dbReference type="Proteomes" id="UP000663882"/>
    </source>
</evidence>
<dbReference type="Pfam" id="PF23096">
    <property type="entry name" value="HEAT_PSME4"/>
    <property type="match status" value="1"/>
</dbReference>
<dbReference type="InterPro" id="IPR011989">
    <property type="entry name" value="ARM-like"/>
</dbReference>
<comment type="similarity">
    <text evidence="3">Belongs to the BLM10 family.</text>
</comment>
<accession>A0A815EVG9</accession>
<dbReference type="InterPro" id="IPR032430">
    <property type="entry name" value="Blm10_mid"/>
</dbReference>
<dbReference type="GO" id="GO:0070628">
    <property type="term" value="F:proteasome binding"/>
    <property type="evidence" value="ECO:0007669"/>
    <property type="project" value="InterPro"/>
</dbReference>
<name>A0A815EVG9_9BILA</name>
<feature type="domain" description="Proteasome activator complex subunit 4-like HEAT repeat-like" evidence="11">
    <location>
        <begin position="1710"/>
        <end position="2002"/>
    </location>
</feature>
<keyword evidence="8" id="KW-0539">Nucleus</keyword>
<evidence type="ECO:0000256" key="7">
    <source>
        <dbReference type="ARBA" id="ARBA00023204"/>
    </source>
</evidence>
<keyword evidence="5" id="KW-0677">Repeat</keyword>
<dbReference type="PANTHER" id="PTHR32170">
    <property type="entry name" value="PROTEASOME ACTIVATOR COMPLEX SUBUNIT 4"/>
    <property type="match status" value="1"/>
</dbReference>
<dbReference type="InterPro" id="IPR055455">
    <property type="entry name" value="HEAT_PSME4"/>
</dbReference>
<feature type="domain" description="Proteasome activator Blm10 middle HEAT repeats region" evidence="10">
    <location>
        <begin position="319"/>
        <end position="788"/>
    </location>
</feature>
<gene>
    <name evidence="12" type="ORF">RFH988_LOCUS30469</name>
</gene>
<sequence length="2368" mass="278746">MGSYPLDKTGVVNAIELEIHDENLQKPNIYNKYLPFYESIKQHGFKLFSEIKENLSRTIQLAEFEPGFSFWSDKLERFIYLYEYYFTKSDHLKLIHFYLSILSINDLNYSNVKICFDMLNQLMRKTRLITRDDLTIDWRLFYKWTKLIFDNHDETHGLIILPKYSLMICIQRYSPYFSSTATQEILDQFRPQLCLTDWFVINTFKMFDLFLPVKLPPALHDQGFKLWLNEFFDIWENVYNGTIWELYMISMFSSVAWNNIGYIDWEPWLSKIFTRILRGFSLPIGKMQISSYSFRYMMSYVAKWIVAMINNKNSCFEYLKDLFIAIKSFYHPSNTGNFQNELVEFIVKLAEYFVDRVHLEHKVNSLWFISLHESSRLTEQNITDFVNCIKEYAFISTFNKNHSNKAAEACQYLSILRPELIVPTIVEKLFSSIDNMTEPHRFTSIMICLTRIARQIVRQTPTYSQGQTYVIPLLMSVLPGIDLNDFEKTSVTLDFYNAIFKIIICVDCSSAIQTRNDLTEIEKEVCLSTEKFQDFIIKFLNRIFQMIEILSTDVSDDVIEITEDNIEDNTIELKLISIISSIVQQCSSKIFQIIREKITDFLSCAFLSSKVRKLVTGLVQAIVKCNPDETIKYLLPKIYDSIEKIMNTSESNVLLTDHKGDIELNWYLILFSELVRARGDTLLIYKQMIMSIFHQYISIINKNAYEAIANAANHLLKSLSHIYPIDYRLTLENIDESFNNFLPIRAWGQHVDFDKLQVQYHIPNIDEIDFACEFVETFIYSELTLLNEKSLKISNDERLRSVTIIYYISMGCLNMIPRIDSQTVQDLVSSVVSYDSKYPIYHNKPKFRENLRMRLVIDIGKLLDVLVENHSDDVKSIKTALKIYSLSSIYYGISKNNIYKLSTDVQSNKKLFKNKLSDKRQNPRFLSIKRIVLQLKKFETDNSRTLTEIDKQIVLKLSDLSINRYSEIRQKAQFKLFAILNHYHFSFQIIVDRFVELLNKPDETDHDQIKSCLYILLGNNLVFLPTKYSWTMMEKLWPSIALMNYAKKPSTQKLINDIHKKIIRTFVTDSFIQDINEISKHVAATLWHPLKRIETKIQNEHNQVNIKSYNNLIETLNLLLKRDTLHVPIPHSCIQTFVDFLIDDNMELRKIIREKITDFLSCAFLSSKVRKLVTGLVQAIVKCNPDETIKYLLPKTYDSIEKIMNTSESNVLLTDHKGDIELNWYLILFSELVRARGDTLLIYKQMIMSIFHQYISIINKNAYEAIANAANHLLKSLSHIYPIDYRLTLENIDESFNNFLPIRAWGQHVDFDKLQVQYHIPNIDEIDFACEFVETFIYSELTLLNEKSLKISNDERLRSLTIIYYISMGCLNMIPRIDSQNVQDLVSSVVSCDSKYPIYHNKSKFRENLRMRLVIDIGKLLDVLVDNHSDDVKSIKTALKIYSLSSIYYGISKNNIYKLSTDIQSSKKLFKNKLSDKRQNSRFLSIKRIVLQLKKFETNNSRTLTEIDKQIVLKLFNLSINRYSEVRQKAQFELFAILNHYHFSFQIIVDRIVELLNKPGETDHHQIKGCLYILLGNNLFFLPTKYSWTMMEKLWPSIALMNYAKKPSTQKLINDINKKIIRTFITDSFIQDINEISKHAAAALWHPLKRIETKIQNERNQVNIKSYNNLMETLNLLLKRDTLTWKQQKAIMSLLCLLLQKHIPISHSCIQTFVDFLIDDNMELRKCAEKGIAAFCRLQKPPRIYVEKSLEEILHNMDKSSSSTIDNNKSHSIDCNNNLRITIDSYRPPETQIEWEQTCFLDKSFYGYYTWPQMIKYSINKRTRYTQNTMPEDVTILYDRFIDKNFIIRFIQLIIFDEDNGEINFDKTRFAIFKGLFRNFGFVFIDNFIEQLYILIHEQIKEKQKGSHRVAAEIVAGMIRGSKYWTLEMLDELWKKLTPFLTEVFINLSIETRYYWFLCFKYSMENTDPRRMNRPIEFFRTLINNQTIVNTLNETSRWSLISSLRSFQWRIPSIWCSINEQAKVLLDHPSKSVRDYIVGVLSISFSFDITLFNGKLTYQPDVNQFIDDICERLREAIEIYDKKPLVNISDQVVEMEFETCKALNFMEAVVQMLTSFFFWSRQPMKNSLIRIFPYLCEMESIGANNHNLKDSLPISRMKIGMSYLHEQFLEGLIQQLEQVCMNPKWHARRAAIDFIQNMIFCNLFNARQYAKQLHTLVLKYLFDEQLEVRITASTTLSGFYQCGYIQVTDEDLQYFCMMSKTNYFTEIDGKKVTLMKNIVKRHGGNRCVLGLCAIVLSSPYDISIHVPDALMLLCEHLYDPHVIQQSTQKCLSEFRRTHYDSWHEHQENFTEDQLLILTDVFISHSYYA</sequence>
<dbReference type="PANTHER" id="PTHR32170:SF3">
    <property type="entry name" value="PROTEASOME ACTIVATOR COMPLEX SUBUNIT 4"/>
    <property type="match status" value="1"/>
</dbReference>
<evidence type="ECO:0000313" key="12">
    <source>
        <dbReference type="EMBL" id="CAF1315316.1"/>
    </source>
</evidence>
<comment type="subcellular location">
    <subcellularLocation>
        <location evidence="2">Cytoplasm</location>
    </subcellularLocation>
    <subcellularLocation>
        <location evidence="1">Nucleus speckle</location>
    </subcellularLocation>
</comment>
<dbReference type="SUPFAM" id="SSF48371">
    <property type="entry name" value="ARM repeat"/>
    <property type="match status" value="2"/>
</dbReference>
<keyword evidence="7" id="KW-0234">DNA repair</keyword>
<protein>
    <submittedName>
        <fullName evidence="12">Uncharacterized protein</fullName>
    </submittedName>
</protein>
<comment type="caution">
    <text evidence="12">The sequence shown here is derived from an EMBL/GenBank/DDBJ whole genome shotgun (WGS) entry which is preliminary data.</text>
</comment>
<evidence type="ECO:0000256" key="5">
    <source>
        <dbReference type="ARBA" id="ARBA00022737"/>
    </source>
</evidence>
<organism evidence="12 13">
    <name type="scientific">Rotaria sordida</name>
    <dbReference type="NCBI Taxonomy" id="392033"/>
    <lineage>
        <taxon>Eukaryota</taxon>
        <taxon>Metazoa</taxon>
        <taxon>Spiralia</taxon>
        <taxon>Gnathifera</taxon>
        <taxon>Rotifera</taxon>
        <taxon>Eurotatoria</taxon>
        <taxon>Bdelloidea</taxon>
        <taxon>Philodinida</taxon>
        <taxon>Philodinidae</taxon>
        <taxon>Rotaria</taxon>
    </lineage>
</organism>
<dbReference type="InterPro" id="IPR021843">
    <property type="entry name" value="PSME4_C"/>
</dbReference>
<dbReference type="GO" id="GO:0005829">
    <property type="term" value="C:cytosol"/>
    <property type="evidence" value="ECO:0007669"/>
    <property type="project" value="TreeGrafter"/>
</dbReference>
<evidence type="ECO:0000256" key="3">
    <source>
        <dbReference type="ARBA" id="ARBA00005739"/>
    </source>
</evidence>
<dbReference type="InterPro" id="IPR016024">
    <property type="entry name" value="ARM-type_fold"/>
</dbReference>
<evidence type="ECO:0000256" key="8">
    <source>
        <dbReference type="ARBA" id="ARBA00023242"/>
    </source>
</evidence>
<evidence type="ECO:0000259" key="10">
    <source>
        <dbReference type="Pfam" id="PF16507"/>
    </source>
</evidence>
<dbReference type="Pfam" id="PF16507">
    <property type="entry name" value="HEAT_PSME4_mid"/>
    <property type="match status" value="2"/>
</dbReference>
<evidence type="ECO:0000256" key="4">
    <source>
        <dbReference type="ARBA" id="ARBA00022490"/>
    </source>
</evidence>
<dbReference type="GO" id="GO:0016504">
    <property type="term" value="F:peptidase activator activity"/>
    <property type="evidence" value="ECO:0007669"/>
    <property type="project" value="InterPro"/>
</dbReference>
<evidence type="ECO:0000256" key="1">
    <source>
        <dbReference type="ARBA" id="ARBA00004324"/>
    </source>
</evidence>
<evidence type="ECO:0000259" key="11">
    <source>
        <dbReference type="Pfam" id="PF23096"/>
    </source>
</evidence>
<keyword evidence="6" id="KW-0227">DNA damage</keyword>
<dbReference type="GO" id="GO:0010499">
    <property type="term" value="P:proteasomal ubiquitin-independent protein catabolic process"/>
    <property type="evidence" value="ECO:0007669"/>
    <property type="project" value="TreeGrafter"/>
</dbReference>
<keyword evidence="4" id="KW-0963">Cytoplasm</keyword>
<dbReference type="Pfam" id="PF11919">
    <property type="entry name" value="PSME4_C"/>
    <property type="match status" value="1"/>
</dbReference>
<dbReference type="EMBL" id="CAJNOO010003057">
    <property type="protein sequence ID" value="CAF1315316.1"/>
    <property type="molecule type" value="Genomic_DNA"/>
</dbReference>
<proteinExistence type="inferred from homology"/>
<dbReference type="GO" id="GO:0016607">
    <property type="term" value="C:nuclear speck"/>
    <property type="evidence" value="ECO:0007669"/>
    <property type="project" value="UniProtKB-SubCell"/>
</dbReference>
<dbReference type="InterPro" id="IPR035309">
    <property type="entry name" value="PSME4"/>
</dbReference>
<evidence type="ECO:0000259" key="9">
    <source>
        <dbReference type="Pfam" id="PF11919"/>
    </source>
</evidence>
<dbReference type="GO" id="GO:0006281">
    <property type="term" value="P:DNA repair"/>
    <property type="evidence" value="ECO:0007669"/>
    <property type="project" value="UniProtKB-KW"/>
</dbReference>
<evidence type="ECO:0000256" key="6">
    <source>
        <dbReference type="ARBA" id="ARBA00022763"/>
    </source>
</evidence>